<name>A0A4P6UH91_9BURK</name>
<evidence type="ECO:0000313" key="8">
    <source>
        <dbReference type="Proteomes" id="UP000292939"/>
    </source>
</evidence>
<dbReference type="InterPro" id="IPR050109">
    <property type="entry name" value="HTH-type_TetR-like_transc_reg"/>
</dbReference>
<dbReference type="SUPFAM" id="SSF46689">
    <property type="entry name" value="Homeodomain-like"/>
    <property type="match status" value="1"/>
</dbReference>
<accession>A0A4P6UH91</accession>
<protein>
    <submittedName>
        <fullName evidence="7">TetR/AcrR family transcriptional regulator</fullName>
    </submittedName>
</protein>
<dbReference type="InterPro" id="IPR036271">
    <property type="entry name" value="Tet_transcr_reg_TetR-rel_C_sf"/>
</dbReference>
<dbReference type="KEGG" id="hgr:DW355_00125"/>
<feature type="domain" description="HTH tetR-type" evidence="6">
    <location>
        <begin position="26"/>
        <end position="86"/>
    </location>
</feature>
<dbReference type="Pfam" id="PF13305">
    <property type="entry name" value="TetR_C_33"/>
    <property type="match status" value="1"/>
</dbReference>
<keyword evidence="3" id="KW-0804">Transcription</keyword>
<keyword evidence="1" id="KW-0805">Transcription regulation</keyword>
<dbReference type="Pfam" id="PF00440">
    <property type="entry name" value="TetR_N"/>
    <property type="match status" value="1"/>
</dbReference>
<evidence type="ECO:0000259" key="6">
    <source>
        <dbReference type="PROSITE" id="PS50977"/>
    </source>
</evidence>
<feature type="region of interest" description="Disordered" evidence="5">
    <location>
        <begin position="1"/>
        <end position="23"/>
    </location>
</feature>
<proteinExistence type="predicted"/>
<gene>
    <name evidence="7" type="ORF">DW355_00125</name>
</gene>
<dbReference type="PANTHER" id="PTHR30055">
    <property type="entry name" value="HTH-TYPE TRANSCRIPTIONAL REGULATOR RUTR"/>
    <property type="match status" value="1"/>
</dbReference>
<dbReference type="PROSITE" id="PS50977">
    <property type="entry name" value="HTH_TETR_2"/>
    <property type="match status" value="1"/>
</dbReference>
<dbReference type="Proteomes" id="UP000292939">
    <property type="component" value="Chromosome"/>
</dbReference>
<dbReference type="GO" id="GO:0000976">
    <property type="term" value="F:transcription cis-regulatory region binding"/>
    <property type="evidence" value="ECO:0007669"/>
    <property type="project" value="TreeGrafter"/>
</dbReference>
<dbReference type="GO" id="GO:0003700">
    <property type="term" value="F:DNA-binding transcription factor activity"/>
    <property type="evidence" value="ECO:0007669"/>
    <property type="project" value="TreeGrafter"/>
</dbReference>
<dbReference type="EMBL" id="CP031395">
    <property type="protein sequence ID" value="QBK03387.1"/>
    <property type="molecule type" value="Genomic_DNA"/>
</dbReference>
<dbReference type="InterPro" id="IPR001647">
    <property type="entry name" value="HTH_TetR"/>
</dbReference>
<dbReference type="RefSeq" id="WP_131276731.1">
    <property type="nucleotide sequence ID" value="NZ_CP031395.1"/>
</dbReference>
<evidence type="ECO:0000256" key="1">
    <source>
        <dbReference type="ARBA" id="ARBA00023015"/>
    </source>
</evidence>
<dbReference type="SUPFAM" id="SSF48498">
    <property type="entry name" value="Tetracyclin repressor-like, C-terminal domain"/>
    <property type="match status" value="1"/>
</dbReference>
<dbReference type="InterPro" id="IPR009057">
    <property type="entry name" value="Homeodomain-like_sf"/>
</dbReference>
<dbReference type="Gene3D" id="1.10.357.10">
    <property type="entry name" value="Tetracycline Repressor, domain 2"/>
    <property type="match status" value="1"/>
</dbReference>
<reference evidence="7 8" key="1">
    <citation type="submission" date="2018-07" db="EMBL/GenBank/DDBJ databases">
        <title>Exploring interactions and the metabolic potential of the ultra-small soil bacteria Hylemonella gracilis.</title>
        <authorList>
            <person name="Tyc O."/>
            <person name="Kulkarni P."/>
            <person name="Gawehns F."/>
            <person name="Hundscheid M."/>
            <person name="Zweers H."/>
            <person name="Garbeva P."/>
        </authorList>
    </citation>
    <scope>NUCLEOTIDE SEQUENCE [LARGE SCALE GENOMIC DNA]</scope>
    <source>
        <strain evidence="7 8">NS1</strain>
    </source>
</reference>
<sequence length="224" mass="23653">MPSSKLPRSPAATRQASASPVPYHHGDLRRALVDATIELLREQGLEGFSLRAAARVAGVSHAAPAHHFGDARGLLTACAADGFERLADAMQARVRGAGEDARVRAQALGAAYIDFALGHRALFQLMFRRDRLDPEDAALQAAGRRTGDALRQVYSELIAARGLPPAELGERILLAWSFAHGYATLVLEEQTHGLYGLGAGSEVAASAMGAKLLQLLMGGLADPA</sequence>
<feature type="DNA-binding region" description="H-T-H motif" evidence="4">
    <location>
        <begin position="49"/>
        <end position="68"/>
    </location>
</feature>
<organism evidence="7 8">
    <name type="scientific">Hylemonella gracilis</name>
    <dbReference type="NCBI Taxonomy" id="80880"/>
    <lineage>
        <taxon>Bacteria</taxon>
        <taxon>Pseudomonadati</taxon>
        <taxon>Pseudomonadota</taxon>
        <taxon>Betaproteobacteria</taxon>
        <taxon>Burkholderiales</taxon>
        <taxon>Comamonadaceae</taxon>
        <taxon>Hylemonella</taxon>
    </lineage>
</organism>
<dbReference type="InterPro" id="IPR025996">
    <property type="entry name" value="MT1864/Rv1816-like_C"/>
</dbReference>
<dbReference type="OrthoDB" id="5293556at2"/>
<dbReference type="AlphaFoldDB" id="A0A4P6UH91"/>
<evidence type="ECO:0000256" key="2">
    <source>
        <dbReference type="ARBA" id="ARBA00023125"/>
    </source>
</evidence>
<evidence type="ECO:0000256" key="5">
    <source>
        <dbReference type="SAM" id="MobiDB-lite"/>
    </source>
</evidence>
<evidence type="ECO:0000256" key="3">
    <source>
        <dbReference type="ARBA" id="ARBA00023163"/>
    </source>
</evidence>
<dbReference type="PANTHER" id="PTHR30055:SF220">
    <property type="entry name" value="TETR-FAMILY REGULATORY PROTEIN"/>
    <property type="match status" value="1"/>
</dbReference>
<evidence type="ECO:0000256" key="4">
    <source>
        <dbReference type="PROSITE-ProRule" id="PRU00335"/>
    </source>
</evidence>
<keyword evidence="2 4" id="KW-0238">DNA-binding</keyword>
<evidence type="ECO:0000313" key="7">
    <source>
        <dbReference type="EMBL" id="QBK03387.1"/>
    </source>
</evidence>